<reference evidence="1 2" key="1">
    <citation type="submission" date="2017-11" db="EMBL/GenBank/DDBJ databases">
        <authorList>
            <person name="Kracher B."/>
        </authorList>
    </citation>
    <scope>NUCLEOTIDE SEQUENCE [LARGE SCALE GENOMIC DNA]</scope>
    <source>
        <strain evidence="1 2">RACE1</strain>
    </source>
</reference>
<dbReference type="AlphaFoldDB" id="A0A383UJ36"/>
<dbReference type="Proteomes" id="UP000275772">
    <property type="component" value="Unassembled WGS sequence"/>
</dbReference>
<accession>A0A383UJ36</accession>
<name>A0A383UJ36_BLUHO</name>
<protein>
    <submittedName>
        <fullName evidence="1">Uncharacterized protein</fullName>
    </submittedName>
</protein>
<dbReference type="VEuPathDB" id="FungiDB:BLGHR1_10056"/>
<dbReference type="EMBL" id="UNSH01000001">
    <property type="protein sequence ID" value="SZE99305.1"/>
    <property type="molecule type" value="Genomic_DNA"/>
</dbReference>
<gene>
    <name evidence="1" type="ORF">BLGHR1_10056</name>
</gene>
<proteinExistence type="predicted"/>
<evidence type="ECO:0000313" key="2">
    <source>
        <dbReference type="Proteomes" id="UP000275772"/>
    </source>
</evidence>
<evidence type="ECO:0000313" key="1">
    <source>
        <dbReference type="EMBL" id="SZE99305.1"/>
    </source>
</evidence>
<organism evidence="1 2">
    <name type="scientific">Blumeria hordei</name>
    <name type="common">Barley powdery mildew</name>
    <name type="synonym">Blumeria graminis f. sp. hordei</name>
    <dbReference type="NCBI Taxonomy" id="2867405"/>
    <lineage>
        <taxon>Eukaryota</taxon>
        <taxon>Fungi</taxon>
        <taxon>Dikarya</taxon>
        <taxon>Ascomycota</taxon>
        <taxon>Pezizomycotina</taxon>
        <taxon>Leotiomycetes</taxon>
        <taxon>Erysiphales</taxon>
        <taxon>Erysiphaceae</taxon>
        <taxon>Blumeria</taxon>
    </lineage>
</organism>
<sequence>MNKEGEAGSAYCIYRGPNSEITNAKISLGRTAEVFHAEIIGSVEGLEVAMAHCMARYASNIVVYLANEEAALGLHTCYLSPSSSVKIAEFQALRENWKSRVQSSREVEGAVKVQ</sequence>